<gene>
    <name evidence="1" type="ORF">MM415B05929_0012</name>
</gene>
<accession>A0A6M3LYP3</accession>
<proteinExistence type="predicted"/>
<dbReference type="EMBL" id="MT143527">
    <property type="protein sequence ID" value="QJA97815.1"/>
    <property type="molecule type" value="Genomic_DNA"/>
</dbReference>
<evidence type="ECO:0000313" key="1">
    <source>
        <dbReference type="EMBL" id="QJA97815.1"/>
    </source>
</evidence>
<name>A0A6M3LYP3_9ZZZZ</name>
<organism evidence="1">
    <name type="scientific">viral metagenome</name>
    <dbReference type="NCBI Taxonomy" id="1070528"/>
    <lineage>
        <taxon>unclassified sequences</taxon>
        <taxon>metagenomes</taxon>
        <taxon>organismal metagenomes</taxon>
    </lineage>
</organism>
<protein>
    <submittedName>
        <fullName evidence="1">Uncharacterized protein</fullName>
    </submittedName>
</protein>
<dbReference type="AlphaFoldDB" id="A0A6M3LYP3"/>
<reference evidence="1" key="1">
    <citation type="submission" date="2020-03" db="EMBL/GenBank/DDBJ databases">
        <title>The deep terrestrial virosphere.</title>
        <authorList>
            <person name="Holmfeldt K."/>
            <person name="Nilsson E."/>
            <person name="Simone D."/>
            <person name="Lopez-Fernandez M."/>
            <person name="Wu X."/>
            <person name="de Brujin I."/>
            <person name="Lundin D."/>
            <person name="Andersson A."/>
            <person name="Bertilsson S."/>
            <person name="Dopson M."/>
        </authorList>
    </citation>
    <scope>NUCLEOTIDE SEQUENCE</scope>
    <source>
        <strain evidence="1">MM415B05929</strain>
    </source>
</reference>
<sequence>MTTNAELELKITSEIEETFDTETSTFDASNLEMIVTSLYDNEVIEWRLIPDEADLMAYKSVTDQTGYVFFICSDPDELSTEDFIDLIIKIENEYESTKDTVKFNG</sequence>